<dbReference type="SUPFAM" id="SSF53850">
    <property type="entry name" value="Periplasmic binding protein-like II"/>
    <property type="match status" value="1"/>
</dbReference>
<dbReference type="OrthoDB" id="305758at2"/>
<sequence>MTSIVISAPTGDGSRARVKAYSSFEPYELEEYLRQLAVHLPDVAIEIERMSTAALRNRLEAEKDNPQVDMILGWADTAAKTVALSDKLFSPQGDADGYLRITGFSTAIVVDPDLLKQLNVNIETWRDLAHPALRGRIAFPNPAQSGAGFLALTTLLQAYGESDGWPLLSDIYRNVQVRPDSAWEPARLTGEGEIAAGVTVKIAAFNRKRELPRLKIIEPPRATGTESEVYAGFITSAHREAVSEILEWLQTEAANRIYTSFNKLILTKNDDSYLTIDAGQAVLHRTRWLTQLESLTNGMSL</sequence>
<protein>
    <submittedName>
        <fullName evidence="2">Extracellular solute-binding protein</fullName>
    </submittedName>
</protein>
<dbReference type="Proteomes" id="UP000320591">
    <property type="component" value="Chromosome"/>
</dbReference>
<dbReference type="Pfam" id="PF13531">
    <property type="entry name" value="SBP_bac_11"/>
    <property type="match status" value="1"/>
</dbReference>
<reference evidence="2 3" key="1">
    <citation type="journal article" date="2019" name="Environ. Microbiol.">
        <title>The phytopathogenic nature of Dickeya aquatica 174/2 and the dynamic early evolution of Dickeya pathogenicity.</title>
        <authorList>
            <person name="Duprey A."/>
            <person name="Taib N."/>
            <person name="Leonard S."/>
            <person name="Garin T."/>
            <person name="Flandrois J.P."/>
            <person name="Nasser W."/>
            <person name="Brochier-Armanet C."/>
            <person name="Reverchon S."/>
        </authorList>
    </citation>
    <scope>NUCLEOTIDE SEQUENCE [LARGE SCALE GENOMIC DNA]</scope>
    <source>
        <strain evidence="2 3">NCPPB 569</strain>
    </source>
</reference>
<dbReference type="EMBL" id="CP042220">
    <property type="protein sequence ID" value="QDX31018.1"/>
    <property type="molecule type" value="Genomic_DNA"/>
</dbReference>
<evidence type="ECO:0000313" key="2">
    <source>
        <dbReference type="EMBL" id="QDX31018.1"/>
    </source>
</evidence>
<dbReference type="RefSeq" id="WP_042868934.1">
    <property type="nucleotide sequence ID" value="NZ_CM001975.1"/>
</dbReference>
<gene>
    <name evidence="2" type="ORF">Dpoa569_0002978</name>
</gene>
<name>A0A5B8IBP9_9GAMM</name>
<dbReference type="AlphaFoldDB" id="A0A5B8IBP9"/>
<dbReference type="PANTHER" id="PTHR30006:SF2">
    <property type="entry name" value="ABC TRANSPORTER SUBSTRATE-BINDING PROTEIN"/>
    <property type="match status" value="1"/>
</dbReference>
<proteinExistence type="predicted"/>
<evidence type="ECO:0000313" key="3">
    <source>
        <dbReference type="Proteomes" id="UP000320591"/>
    </source>
</evidence>
<organism evidence="2 3">
    <name type="scientific">Dickeya poaceiphila</name>
    <dbReference type="NCBI Taxonomy" id="568768"/>
    <lineage>
        <taxon>Bacteria</taxon>
        <taxon>Pseudomonadati</taxon>
        <taxon>Pseudomonadota</taxon>
        <taxon>Gammaproteobacteria</taxon>
        <taxon>Enterobacterales</taxon>
        <taxon>Pectobacteriaceae</taxon>
        <taxon>Dickeya</taxon>
    </lineage>
</organism>
<accession>A0A5B8IBP9</accession>
<keyword evidence="1" id="KW-0732">Signal</keyword>
<keyword evidence="3" id="KW-1185">Reference proteome</keyword>
<dbReference type="PANTHER" id="PTHR30006">
    <property type="entry name" value="THIAMINE-BINDING PERIPLASMIC PROTEIN-RELATED"/>
    <property type="match status" value="1"/>
</dbReference>
<dbReference type="Gene3D" id="3.40.190.10">
    <property type="entry name" value="Periplasmic binding protein-like II"/>
    <property type="match status" value="2"/>
</dbReference>
<dbReference type="STRING" id="568768.GCA_000406125_00872"/>
<dbReference type="KEGG" id="dic:Dpoa569_0002978"/>
<evidence type="ECO:0000256" key="1">
    <source>
        <dbReference type="ARBA" id="ARBA00022729"/>
    </source>
</evidence>